<keyword evidence="1 7" id="KW-0479">Metal-binding</keyword>
<dbReference type="InterPro" id="IPR034168">
    <property type="entry name" value="PPIE_RRM"/>
</dbReference>
<keyword evidence="3 7" id="KW-0863">Zinc-finger</keyword>
<dbReference type="SUPFAM" id="SSF54928">
    <property type="entry name" value="RNA-binding domain, RBD"/>
    <property type="match status" value="2"/>
</dbReference>
<evidence type="ECO:0000313" key="12">
    <source>
        <dbReference type="WBParaSite" id="NBR_0001312101-mRNA-1"/>
    </source>
</evidence>
<evidence type="ECO:0000256" key="1">
    <source>
        <dbReference type="ARBA" id="ARBA00022723"/>
    </source>
</evidence>
<sequence length="351" mass="39616">MNFGDTLSGAEYLASIYGTEKDKVNCSFFFKTGACRHGDKCSRAHHTPTFSPTILLKNFYHNPVVDVRQADAFDKVGRKNEEEQKYFDEFYEEVFTELERKYGEVEEINVCENIGEHMVGNVYVKFVREEDADKACRDLNDNRWYVLFLWLMFNGAPIYAELCPVTDFRESRCRQHEVITCSKELTLLATTRRCAVCLEVEEEDEIGIATKESEDVIGPHTGSEGEAVTVLMAAFITFGDIVAISIPMDYETGKHRGFGFVEFELAEDAAAAIDNMNESELFGRTIRCNFARPPKATERSSRPVWADDEWLKRYGKGSGIEDAKDSNGNSASTAKGLPRVYLGVKIGIRSV</sequence>
<reference evidence="12" key="1">
    <citation type="submission" date="2017-02" db="UniProtKB">
        <authorList>
            <consortium name="WormBaseParasite"/>
        </authorList>
    </citation>
    <scope>IDENTIFICATION</scope>
</reference>
<dbReference type="Gene3D" id="3.30.70.330">
    <property type="match status" value="2"/>
</dbReference>
<dbReference type="Proteomes" id="UP000271162">
    <property type="component" value="Unassembled WGS sequence"/>
</dbReference>
<evidence type="ECO:0000259" key="8">
    <source>
        <dbReference type="PROSITE" id="PS50102"/>
    </source>
</evidence>
<dbReference type="AlphaFoldDB" id="A0A0N4Y9V0"/>
<evidence type="ECO:0000256" key="5">
    <source>
        <dbReference type="ARBA" id="ARBA00022884"/>
    </source>
</evidence>
<evidence type="ECO:0000256" key="2">
    <source>
        <dbReference type="ARBA" id="ARBA00022737"/>
    </source>
</evidence>
<dbReference type="STRING" id="27835.A0A0N4Y9V0"/>
<keyword evidence="5 6" id="KW-0694">RNA-binding</keyword>
<dbReference type="EMBL" id="UYSL01020950">
    <property type="protein sequence ID" value="VDL76711.1"/>
    <property type="molecule type" value="Genomic_DNA"/>
</dbReference>
<dbReference type="GO" id="GO:0089701">
    <property type="term" value="C:U2AF complex"/>
    <property type="evidence" value="ECO:0007669"/>
    <property type="project" value="InterPro"/>
</dbReference>
<dbReference type="Pfam" id="PF00076">
    <property type="entry name" value="RRM_1"/>
    <property type="match status" value="1"/>
</dbReference>
<organism evidence="12">
    <name type="scientific">Nippostrongylus brasiliensis</name>
    <name type="common">Rat hookworm</name>
    <dbReference type="NCBI Taxonomy" id="27835"/>
    <lineage>
        <taxon>Eukaryota</taxon>
        <taxon>Metazoa</taxon>
        <taxon>Ecdysozoa</taxon>
        <taxon>Nematoda</taxon>
        <taxon>Chromadorea</taxon>
        <taxon>Rhabditida</taxon>
        <taxon>Rhabditina</taxon>
        <taxon>Rhabditomorpha</taxon>
        <taxon>Strongyloidea</taxon>
        <taxon>Heligmosomidae</taxon>
        <taxon>Nippostrongylus</taxon>
    </lineage>
</organism>
<dbReference type="InterPro" id="IPR000504">
    <property type="entry name" value="RRM_dom"/>
</dbReference>
<dbReference type="GO" id="GO:0008270">
    <property type="term" value="F:zinc ion binding"/>
    <property type="evidence" value="ECO:0007669"/>
    <property type="project" value="UniProtKB-KW"/>
</dbReference>
<dbReference type="PROSITE" id="PS50102">
    <property type="entry name" value="RRM"/>
    <property type="match status" value="1"/>
</dbReference>
<dbReference type="CDD" id="cd12538">
    <property type="entry name" value="RRM_U2AF35"/>
    <property type="match status" value="1"/>
</dbReference>
<accession>A0A0N4Y9V0</accession>
<dbReference type="InterPro" id="IPR000571">
    <property type="entry name" value="Znf_CCCH"/>
</dbReference>
<dbReference type="WBParaSite" id="NBR_0001312101-mRNA-1">
    <property type="protein sequence ID" value="NBR_0001312101-mRNA-1"/>
    <property type="gene ID" value="NBR_0001312101"/>
</dbReference>
<evidence type="ECO:0000313" key="11">
    <source>
        <dbReference type="Proteomes" id="UP000271162"/>
    </source>
</evidence>
<evidence type="ECO:0000259" key="9">
    <source>
        <dbReference type="PROSITE" id="PS50103"/>
    </source>
</evidence>
<dbReference type="InterPro" id="IPR012677">
    <property type="entry name" value="Nucleotide-bd_a/b_plait_sf"/>
</dbReference>
<dbReference type="GO" id="GO:0000398">
    <property type="term" value="P:mRNA splicing, via spliceosome"/>
    <property type="evidence" value="ECO:0007669"/>
    <property type="project" value="InterPro"/>
</dbReference>
<evidence type="ECO:0000313" key="10">
    <source>
        <dbReference type="EMBL" id="VDL76711.1"/>
    </source>
</evidence>
<evidence type="ECO:0000256" key="7">
    <source>
        <dbReference type="PROSITE-ProRule" id="PRU00723"/>
    </source>
</evidence>
<dbReference type="SMART" id="SM00356">
    <property type="entry name" value="ZnF_C3H1"/>
    <property type="match status" value="1"/>
</dbReference>
<name>A0A0N4Y9V0_NIPBR</name>
<keyword evidence="2" id="KW-0677">Repeat</keyword>
<feature type="domain" description="C3H1-type" evidence="9">
    <location>
        <begin position="20"/>
        <end position="48"/>
    </location>
</feature>
<dbReference type="InterPro" id="IPR003954">
    <property type="entry name" value="RRM_euk-type"/>
</dbReference>
<dbReference type="PRINTS" id="PR01848">
    <property type="entry name" value="U2AUXFACTOR"/>
</dbReference>
<dbReference type="Pfam" id="PF00642">
    <property type="entry name" value="zf-CCCH"/>
    <property type="match status" value="1"/>
</dbReference>
<feature type="domain" description="RRM" evidence="8">
    <location>
        <begin position="231"/>
        <end position="293"/>
    </location>
</feature>
<dbReference type="SMART" id="SM00361">
    <property type="entry name" value="RRM_1"/>
    <property type="match status" value="2"/>
</dbReference>
<evidence type="ECO:0000256" key="6">
    <source>
        <dbReference type="PROSITE-ProRule" id="PRU00176"/>
    </source>
</evidence>
<feature type="zinc finger region" description="C3H1-type" evidence="7">
    <location>
        <begin position="20"/>
        <end position="48"/>
    </location>
</feature>
<dbReference type="PANTHER" id="PTHR12620">
    <property type="entry name" value="U2 SNRNP AUXILIARY FACTOR, SMALL SUBUNIT"/>
    <property type="match status" value="1"/>
</dbReference>
<dbReference type="SMART" id="SM00360">
    <property type="entry name" value="RRM"/>
    <property type="match status" value="1"/>
</dbReference>
<dbReference type="GO" id="GO:0003723">
    <property type="term" value="F:RNA binding"/>
    <property type="evidence" value="ECO:0007669"/>
    <property type="project" value="UniProtKB-UniRule"/>
</dbReference>
<evidence type="ECO:0000256" key="4">
    <source>
        <dbReference type="ARBA" id="ARBA00022833"/>
    </source>
</evidence>
<protein>
    <submittedName>
        <fullName evidence="12">Splicing factor U2af 38 kDa subunit (inferred by orthology to a D. melanogaster protein)</fullName>
    </submittedName>
</protein>
<keyword evidence="11" id="KW-1185">Reference proteome</keyword>
<evidence type="ECO:0000256" key="3">
    <source>
        <dbReference type="ARBA" id="ARBA00022771"/>
    </source>
</evidence>
<gene>
    <name evidence="10" type="ORF">NBR_LOCUS13122</name>
</gene>
<dbReference type="InterPro" id="IPR035979">
    <property type="entry name" value="RBD_domain_sf"/>
</dbReference>
<dbReference type="InterPro" id="IPR009145">
    <property type="entry name" value="U2AF_small"/>
</dbReference>
<proteinExistence type="predicted"/>
<dbReference type="CDD" id="cd12347">
    <property type="entry name" value="RRM_PPIE"/>
    <property type="match status" value="1"/>
</dbReference>
<reference evidence="10 11" key="2">
    <citation type="submission" date="2018-11" db="EMBL/GenBank/DDBJ databases">
        <authorList>
            <consortium name="Pathogen Informatics"/>
        </authorList>
    </citation>
    <scope>NUCLEOTIDE SEQUENCE [LARGE SCALE GENOMIC DNA]</scope>
</reference>
<keyword evidence="4 7" id="KW-0862">Zinc</keyword>
<dbReference type="PROSITE" id="PS50103">
    <property type="entry name" value="ZF_C3H1"/>
    <property type="match status" value="1"/>
</dbReference>